<feature type="compositionally biased region" description="Basic and acidic residues" evidence="1">
    <location>
        <begin position="150"/>
        <end position="200"/>
    </location>
</feature>
<accession>A0A921ZGS3</accession>
<feature type="compositionally biased region" description="Basic and acidic residues" evidence="1">
    <location>
        <begin position="299"/>
        <end position="311"/>
    </location>
</feature>
<feature type="region of interest" description="Disordered" evidence="1">
    <location>
        <begin position="77"/>
        <end position="96"/>
    </location>
</feature>
<proteinExistence type="predicted"/>
<feature type="region of interest" description="Disordered" evidence="1">
    <location>
        <begin position="128"/>
        <end position="323"/>
    </location>
</feature>
<feature type="compositionally biased region" description="Basic and acidic residues" evidence="1">
    <location>
        <begin position="210"/>
        <end position="253"/>
    </location>
</feature>
<comment type="caution">
    <text evidence="3">The sequence shown here is derived from an EMBL/GenBank/DDBJ whole genome shotgun (WGS) entry which is preliminary data.</text>
</comment>
<feature type="compositionally biased region" description="Basic and acidic residues" evidence="1">
    <location>
        <begin position="83"/>
        <end position="96"/>
    </location>
</feature>
<name>A0A921ZGS3_MANSE</name>
<evidence type="ECO:0000313" key="4">
    <source>
        <dbReference type="Proteomes" id="UP000791440"/>
    </source>
</evidence>
<keyword evidence="2" id="KW-0732">Signal</keyword>
<sequence length="368" mass="42779">MDLLFIFKLCILLSHFERVWTKSNGEIDDFINKLLRSDKFDELAEQVAEKAARKIFDLDHIRISHNIKAKQEKPYKTKHKTLRERNKDDSSEENIKEKPIKMVYAEKVINEIQEPTTKKELKVKQTVSKEIPSSKEQLPLKFKNLSKASRGNDNKHQDIDNDGIVRESRINFETTERSDRKDKPLKSRFEKVNNHGKESQMKGNSYMSSENEKISHEEKGHKSEGDDKNNESVSKKGSEENNRSNLTPEKDIENSNISNDSNERNESQNQVLSLERDNGTLSKEKQISKENAVQKIGNRAKDTSEVEKETDSSEESVEDVRKSFSMTTRKLIIRREGDKLIAFENQSDYKEYEEKVANQKIEKKDIIL</sequence>
<protein>
    <submittedName>
        <fullName evidence="3">Uncharacterized protein</fullName>
    </submittedName>
</protein>
<evidence type="ECO:0000313" key="3">
    <source>
        <dbReference type="EMBL" id="KAG6456699.1"/>
    </source>
</evidence>
<keyword evidence="4" id="KW-1185">Reference proteome</keyword>
<dbReference type="Proteomes" id="UP000791440">
    <property type="component" value="Unassembled WGS sequence"/>
</dbReference>
<dbReference type="AlphaFoldDB" id="A0A921ZGS3"/>
<dbReference type="EMBL" id="JH668520">
    <property type="protein sequence ID" value="KAG6456699.1"/>
    <property type="molecule type" value="Genomic_DNA"/>
</dbReference>
<feature type="compositionally biased region" description="Basic and acidic residues" evidence="1">
    <location>
        <begin position="274"/>
        <end position="288"/>
    </location>
</feature>
<feature type="chain" id="PRO_5037985457" evidence="2">
    <location>
        <begin position="22"/>
        <end position="368"/>
    </location>
</feature>
<organism evidence="3 4">
    <name type="scientific">Manduca sexta</name>
    <name type="common">Tobacco hawkmoth</name>
    <name type="synonym">Tobacco hornworm</name>
    <dbReference type="NCBI Taxonomy" id="7130"/>
    <lineage>
        <taxon>Eukaryota</taxon>
        <taxon>Metazoa</taxon>
        <taxon>Ecdysozoa</taxon>
        <taxon>Arthropoda</taxon>
        <taxon>Hexapoda</taxon>
        <taxon>Insecta</taxon>
        <taxon>Pterygota</taxon>
        <taxon>Neoptera</taxon>
        <taxon>Endopterygota</taxon>
        <taxon>Lepidoptera</taxon>
        <taxon>Glossata</taxon>
        <taxon>Ditrysia</taxon>
        <taxon>Bombycoidea</taxon>
        <taxon>Sphingidae</taxon>
        <taxon>Sphinginae</taxon>
        <taxon>Sphingini</taxon>
        <taxon>Manduca</taxon>
    </lineage>
</organism>
<evidence type="ECO:0000256" key="2">
    <source>
        <dbReference type="SAM" id="SignalP"/>
    </source>
</evidence>
<evidence type="ECO:0000256" key="1">
    <source>
        <dbReference type="SAM" id="MobiDB-lite"/>
    </source>
</evidence>
<reference evidence="3" key="1">
    <citation type="journal article" date="2016" name="Insect Biochem. Mol. Biol.">
        <title>Multifaceted biological insights from a draft genome sequence of the tobacco hornworm moth, Manduca sexta.</title>
        <authorList>
            <person name="Kanost M.R."/>
            <person name="Arrese E.L."/>
            <person name="Cao X."/>
            <person name="Chen Y.R."/>
            <person name="Chellapilla S."/>
            <person name="Goldsmith M.R."/>
            <person name="Grosse-Wilde E."/>
            <person name="Heckel D.G."/>
            <person name="Herndon N."/>
            <person name="Jiang H."/>
            <person name="Papanicolaou A."/>
            <person name="Qu J."/>
            <person name="Soulages J.L."/>
            <person name="Vogel H."/>
            <person name="Walters J."/>
            <person name="Waterhouse R.M."/>
            <person name="Ahn S.J."/>
            <person name="Almeida F.C."/>
            <person name="An C."/>
            <person name="Aqrawi P."/>
            <person name="Bretschneider A."/>
            <person name="Bryant W.B."/>
            <person name="Bucks S."/>
            <person name="Chao H."/>
            <person name="Chevignon G."/>
            <person name="Christen J.M."/>
            <person name="Clarke D.F."/>
            <person name="Dittmer N.T."/>
            <person name="Ferguson L.C.F."/>
            <person name="Garavelou S."/>
            <person name="Gordon K.H.J."/>
            <person name="Gunaratna R.T."/>
            <person name="Han Y."/>
            <person name="Hauser F."/>
            <person name="He Y."/>
            <person name="Heidel-Fischer H."/>
            <person name="Hirsh A."/>
            <person name="Hu Y."/>
            <person name="Jiang H."/>
            <person name="Kalra D."/>
            <person name="Klinner C."/>
            <person name="Konig C."/>
            <person name="Kovar C."/>
            <person name="Kroll A.R."/>
            <person name="Kuwar S.S."/>
            <person name="Lee S.L."/>
            <person name="Lehman R."/>
            <person name="Li K."/>
            <person name="Li Z."/>
            <person name="Liang H."/>
            <person name="Lovelace S."/>
            <person name="Lu Z."/>
            <person name="Mansfield J.H."/>
            <person name="McCulloch K.J."/>
            <person name="Mathew T."/>
            <person name="Morton B."/>
            <person name="Muzny D.M."/>
            <person name="Neunemann D."/>
            <person name="Ongeri F."/>
            <person name="Pauchet Y."/>
            <person name="Pu L.L."/>
            <person name="Pyrousis I."/>
            <person name="Rao X.J."/>
            <person name="Redding A."/>
            <person name="Roesel C."/>
            <person name="Sanchez-Gracia A."/>
            <person name="Schaack S."/>
            <person name="Shukla A."/>
            <person name="Tetreau G."/>
            <person name="Wang Y."/>
            <person name="Xiong G.H."/>
            <person name="Traut W."/>
            <person name="Walsh T.K."/>
            <person name="Worley K.C."/>
            <person name="Wu D."/>
            <person name="Wu W."/>
            <person name="Wu Y.Q."/>
            <person name="Zhang X."/>
            <person name="Zou Z."/>
            <person name="Zucker H."/>
            <person name="Briscoe A.D."/>
            <person name="Burmester T."/>
            <person name="Clem R.J."/>
            <person name="Feyereisen R."/>
            <person name="Grimmelikhuijzen C.J.P."/>
            <person name="Hamodrakas S.J."/>
            <person name="Hansson B.S."/>
            <person name="Huguet E."/>
            <person name="Jermiin L.S."/>
            <person name="Lan Q."/>
            <person name="Lehman H.K."/>
            <person name="Lorenzen M."/>
            <person name="Merzendorfer H."/>
            <person name="Michalopoulos I."/>
            <person name="Morton D.B."/>
            <person name="Muthukrishnan S."/>
            <person name="Oakeshott J.G."/>
            <person name="Palmer W."/>
            <person name="Park Y."/>
            <person name="Passarelli A.L."/>
            <person name="Rozas J."/>
            <person name="Schwartz L.M."/>
            <person name="Smith W."/>
            <person name="Southgate A."/>
            <person name="Vilcinskas A."/>
            <person name="Vogt R."/>
            <person name="Wang P."/>
            <person name="Werren J."/>
            <person name="Yu X.Q."/>
            <person name="Zhou J.J."/>
            <person name="Brown S.J."/>
            <person name="Scherer S.E."/>
            <person name="Richards S."/>
            <person name="Blissard G.W."/>
        </authorList>
    </citation>
    <scope>NUCLEOTIDE SEQUENCE</scope>
</reference>
<reference evidence="3" key="2">
    <citation type="submission" date="2020-12" db="EMBL/GenBank/DDBJ databases">
        <authorList>
            <person name="Kanost M."/>
        </authorList>
    </citation>
    <scope>NUCLEOTIDE SEQUENCE</scope>
</reference>
<gene>
    <name evidence="3" type="ORF">O3G_MSEX009883</name>
</gene>
<feature type="signal peptide" evidence="2">
    <location>
        <begin position="1"/>
        <end position="21"/>
    </location>
</feature>